<sequence>MTAAELSPVAVEVLAGVLGCAGPPFPIAVAGHGTVADADAHALAAERRRAVRTLSGSDVVAAAATVNPAALHVTVCGVHVDGTRVRVRAALTSGPTDTHDTAVTMVQHPDGVVTLDTMATAGLPDALAAVIGGAAGDLPAGTAARADVEAPRSVVRHTDDEVARVRAVLDRPRTGVGDVVVGQLGPEADGPLVATDGFRWIDTDRGRYLVTTTEARVSVRPAGRAGAAAALAHLLVVSTASASV</sequence>
<evidence type="ECO:0000256" key="1">
    <source>
        <dbReference type="ARBA" id="ARBA00004496"/>
    </source>
</evidence>
<keyword evidence="3" id="KW-0963">Cytoplasm</keyword>
<keyword evidence="6" id="KW-1185">Reference proteome</keyword>
<dbReference type="Pfam" id="PF14011">
    <property type="entry name" value="ESX-1_EspG"/>
    <property type="match status" value="1"/>
</dbReference>
<protein>
    <submittedName>
        <fullName evidence="5">ESX secretion-associated protein EspG</fullName>
    </submittedName>
</protein>
<dbReference type="InterPro" id="IPR025734">
    <property type="entry name" value="EspG"/>
</dbReference>
<comment type="subcellular location">
    <subcellularLocation>
        <location evidence="1">Cytoplasm</location>
    </subcellularLocation>
</comment>
<evidence type="ECO:0000256" key="3">
    <source>
        <dbReference type="ARBA" id="ARBA00022490"/>
    </source>
</evidence>
<dbReference type="Proteomes" id="UP000825228">
    <property type="component" value="Unassembled WGS sequence"/>
</dbReference>
<evidence type="ECO:0000256" key="4">
    <source>
        <dbReference type="ARBA" id="ARBA00023186"/>
    </source>
</evidence>
<dbReference type="EMBL" id="JABUBU010000003">
    <property type="protein sequence ID" value="MBY6366620.1"/>
    <property type="molecule type" value="Genomic_DNA"/>
</dbReference>
<evidence type="ECO:0000313" key="6">
    <source>
        <dbReference type="Proteomes" id="UP000825228"/>
    </source>
</evidence>
<evidence type="ECO:0000256" key="2">
    <source>
        <dbReference type="ARBA" id="ARBA00006411"/>
    </source>
</evidence>
<gene>
    <name evidence="5" type="ORF">HQ603_07635</name>
</gene>
<reference evidence="5 6" key="1">
    <citation type="submission" date="2020-06" db="EMBL/GenBank/DDBJ databases">
        <title>Taxonomy, biology and ecology of Rhodococcus bacteria occurring in California pistachio and other woody hosts as revealed by genome sequence analyses.</title>
        <authorList>
            <person name="Gai Y."/>
            <person name="Riely B."/>
        </authorList>
    </citation>
    <scope>NUCLEOTIDE SEQUENCE [LARGE SCALE GENOMIC DNA]</scope>
    <source>
        <strain evidence="5 6">BP-281</strain>
    </source>
</reference>
<proteinExistence type="inferred from homology"/>
<evidence type="ECO:0000313" key="5">
    <source>
        <dbReference type="EMBL" id="MBY6366620.1"/>
    </source>
</evidence>
<name>A0ABS7P2T5_9NOCA</name>
<keyword evidence="4" id="KW-0143">Chaperone</keyword>
<comment type="caution">
    <text evidence="5">The sequence shown here is derived from an EMBL/GenBank/DDBJ whole genome shotgun (WGS) entry which is preliminary data.</text>
</comment>
<organism evidence="5 6">
    <name type="scientific">Rhodococcoides corynebacterioides</name>
    <dbReference type="NCBI Taxonomy" id="53972"/>
    <lineage>
        <taxon>Bacteria</taxon>
        <taxon>Bacillati</taxon>
        <taxon>Actinomycetota</taxon>
        <taxon>Actinomycetes</taxon>
        <taxon>Mycobacteriales</taxon>
        <taxon>Nocardiaceae</taxon>
        <taxon>Rhodococcoides</taxon>
    </lineage>
</organism>
<dbReference type="RefSeq" id="WP_222683924.1">
    <property type="nucleotide sequence ID" value="NZ_JABUBT010000024.1"/>
</dbReference>
<comment type="similarity">
    <text evidence="2">Belongs to the EspG family.</text>
</comment>
<accession>A0ABS7P2T5</accession>